<dbReference type="InterPro" id="IPR012337">
    <property type="entry name" value="RNaseH-like_sf"/>
</dbReference>
<dbReference type="InterPro" id="IPR002156">
    <property type="entry name" value="RNaseH_domain"/>
</dbReference>
<dbReference type="Proteomes" id="UP000652761">
    <property type="component" value="Unassembled WGS sequence"/>
</dbReference>
<dbReference type="GO" id="GO:0003676">
    <property type="term" value="F:nucleic acid binding"/>
    <property type="evidence" value="ECO:0007669"/>
    <property type="project" value="InterPro"/>
</dbReference>
<name>A0A843UB33_COLES</name>
<proteinExistence type="predicted"/>
<dbReference type="SUPFAM" id="SSF53098">
    <property type="entry name" value="Ribonuclease H-like"/>
    <property type="match status" value="1"/>
</dbReference>
<feature type="domain" description="RNase H type-1" evidence="1">
    <location>
        <begin position="52"/>
        <end position="171"/>
    </location>
</feature>
<dbReference type="CDD" id="cd06222">
    <property type="entry name" value="RNase_H_like"/>
    <property type="match status" value="1"/>
</dbReference>
<accession>A0A843UB33</accession>
<keyword evidence="3" id="KW-1185">Reference proteome</keyword>
<dbReference type="GO" id="GO:0004523">
    <property type="term" value="F:RNA-DNA hybrid ribonuclease activity"/>
    <property type="evidence" value="ECO:0007669"/>
    <property type="project" value="InterPro"/>
</dbReference>
<dbReference type="EMBL" id="NMUH01000402">
    <property type="protein sequence ID" value="MQL78493.1"/>
    <property type="molecule type" value="Genomic_DNA"/>
</dbReference>
<dbReference type="Gene3D" id="3.30.420.10">
    <property type="entry name" value="Ribonuclease H-like superfamily/Ribonuclease H"/>
    <property type="match status" value="1"/>
</dbReference>
<dbReference type="Pfam" id="PF13456">
    <property type="entry name" value="RVT_3"/>
    <property type="match status" value="1"/>
</dbReference>
<comment type="caution">
    <text evidence="2">The sequence shown here is derived from an EMBL/GenBank/DDBJ whole genome shotgun (WGS) entry which is preliminary data.</text>
</comment>
<evidence type="ECO:0000313" key="2">
    <source>
        <dbReference type="EMBL" id="MQL78493.1"/>
    </source>
</evidence>
<dbReference type="InterPro" id="IPR036397">
    <property type="entry name" value="RNaseH_sf"/>
</dbReference>
<evidence type="ECO:0000313" key="3">
    <source>
        <dbReference type="Proteomes" id="UP000652761"/>
    </source>
</evidence>
<protein>
    <recommendedName>
        <fullName evidence="1">RNase H type-1 domain-containing protein</fullName>
    </recommendedName>
</protein>
<dbReference type="InterPro" id="IPR053151">
    <property type="entry name" value="RNase_H-like"/>
</dbReference>
<evidence type="ECO:0000259" key="1">
    <source>
        <dbReference type="Pfam" id="PF13456"/>
    </source>
</evidence>
<sequence>MVAHSLVNVQFKEAPSADELKVLQRYAFSPQFSLKQLKLIRWIPPIVDFCLNVDGACKGNPGVCGGGDCIRDSKGSVLVAFAHFYGPGNSITAEVRALCDGLRLASNLGIQLSMVNCDSLTLVNSFKMGRCPSWFAYHWWRDAKVFVQRKSFLLKHVFRECNQVADSLANHGISNKLTQVFWGQGNAPHLCDATLSRHPHLPRSDVNVSVACDMTMRHLDAFLDRVTAGAVLLQVSSKPHKQH</sequence>
<dbReference type="OrthoDB" id="597234at2759"/>
<dbReference type="AlphaFoldDB" id="A0A843UB33"/>
<dbReference type="PANTHER" id="PTHR47723">
    <property type="entry name" value="OS05G0353850 PROTEIN"/>
    <property type="match status" value="1"/>
</dbReference>
<gene>
    <name evidence="2" type="ORF">Taro_010903</name>
</gene>
<organism evidence="2 3">
    <name type="scientific">Colocasia esculenta</name>
    <name type="common">Wild taro</name>
    <name type="synonym">Arum esculentum</name>
    <dbReference type="NCBI Taxonomy" id="4460"/>
    <lineage>
        <taxon>Eukaryota</taxon>
        <taxon>Viridiplantae</taxon>
        <taxon>Streptophyta</taxon>
        <taxon>Embryophyta</taxon>
        <taxon>Tracheophyta</taxon>
        <taxon>Spermatophyta</taxon>
        <taxon>Magnoliopsida</taxon>
        <taxon>Liliopsida</taxon>
        <taxon>Araceae</taxon>
        <taxon>Aroideae</taxon>
        <taxon>Colocasieae</taxon>
        <taxon>Colocasia</taxon>
    </lineage>
</organism>
<reference evidence="2" key="1">
    <citation type="submission" date="2017-07" db="EMBL/GenBank/DDBJ databases">
        <title>Taro Niue Genome Assembly and Annotation.</title>
        <authorList>
            <person name="Atibalentja N."/>
            <person name="Keating K."/>
            <person name="Fields C.J."/>
        </authorList>
    </citation>
    <scope>NUCLEOTIDE SEQUENCE</scope>
    <source>
        <strain evidence="2">Niue_2</strain>
        <tissue evidence="2">Leaf</tissue>
    </source>
</reference>
<dbReference type="InterPro" id="IPR044730">
    <property type="entry name" value="RNase_H-like_dom_plant"/>
</dbReference>
<dbReference type="PANTHER" id="PTHR47723:SF19">
    <property type="entry name" value="POLYNUCLEOTIDYL TRANSFERASE, RIBONUCLEASE H-LIKE SUPERFAMILY PROTEIN"/>
    <property type="match status" value="1"/>
</dbReference>